<protein>
    <submittedName>
        <fullName evidence="2">Uncharacterized protein</fullName>
    </submittedName>
</protein>
<reference evidence="2" key="1">
    <citation type="journal article" date="2020" name="bioRxiv">
        <title>Comparative genomics of Chlamydomonas.</title>
        <authorList>
            <person name="Craig R.J."/>
            <person name="Hasan A.R."/>
            <person name="Ness R.W."/>
            <person name="Keightley P.D."/>
        </authorList>
    </citation>
    <scope>NUCLEOTIDE SEQUENCE</scope>
    <source>
        <strain evidence="2">SAG 7.73</strain>
    </source>
</reference>
<evidence type="ECO:0000256" key="1">
    <source>
        <dbReference type="SAM" id="MobiDB-lite"/>
    </source>
</evidence>
<proteinExistence type="predicted"/>
<feature type="compositionally biased region" description="Low complexity" evidence="1">
    <location>
        <begin position="88"/>
        <end position="97"/>
    </location>
</feature>
<feature type="compositionally biased region" description="Low complexity" evidence="1">
    <location>
        <begin position="14"/>
        <end position="45"/>
    </location>
</feature>
<feature type="compositionally biased region" description="Low complexity" evidence="1">
    <location>
        <begin position="177"/>
        <end position="199"/>
    </location>
</feature>
<name>A0A835SLF3_CHLIN</name>
<sequence length="413" mass="42610">MAKVRDMTVGSLEPNSAPPGDGAPGNGPAAEPASSGGPGSKAPGSFLDVVLQVLRSVTPERKDSPPGSEPAGDSAAQAEANRTQPPDEAAAPAPAAEGEAESGRGGSEATAAAGEAEVMAATAAGEAAAGKAPEVKQLSTEVNTSAFETEMPNEPREPGGEVLAFYGLEPPEEQLEELTTAPAPAAASSPLLQPRALPPFGGAKSVPQPPSAARQPEPAASQAEPLVSDRQAGYLRSLGLTVVEKEMTMRQAYAAIQLRLQMQAVLAQLYNVQPDSDFKPRPPSPGHLLQLAADPVLRPLLERALGPALRAGEAAVDPALRAQPLLEFSDAARLLRVARQQPLDLGALGAALVALDNNIRAPKDGPPTEMQLQELQQMRQAILAKGKAVPKFAEGTPATYGEAMFKIALVIRP</sequence>
<dbReference type="OrthoDB" id="552598at2759"/>
<dbReference type="AlphaFoldDB" id="A0A835SLF3"/>
<comment type="caution">
    <text evidence="2">The sequence shown here is derived from an EMBL/GenBank/DDBJ whole genome shotgun (WGS) entry which is preliminary data.</text>
</comment>
<feature type="compositionally biased region" description="Low complexity" evidence="1">
    <location>
        <begin position="107"/>
        <end position="132"/>
    </location>
</feature>
<feature type="compositionally biased region" description="Polar residues" evidence="1">
    <location>
        <begin position="137"/>
        <end position="147"/>
    </location>
</feature>
<gene>
    <name evidence="2" type="ORF">HXX76_011003</name>
</gene>
<accession>A0A835SLF3</accession>
<feature type="region of interest" description="Disordered" evidence="1">
    <location>
        <begin position="1"/>
        <end position="228"/>
    </location>
</feature>
<dbReference type="Proteomes" id="UP000650467">
    <property type="component" value="Unassembled WGS sequence"/>
</dbReference>
<dbReference type="EMBL" id="JAEHOC010000031">
    <property type="protein sequence ID" value="KAG2429233.1"/>
    <property type="molecule type" value="Genomic_DNA"/>
</dbReference>
<keyword evidence="3" id="KW-1185">Reference proteome</keyword>
<organism evidence="2 3">
    <name type="scientific">Chlamydomonas incerta</name>
    <dbReference type="NCBI Taxonomy" id="51695"/>
    <lineage>
        <taxon>Eukaryota</taxon>
        <taxon>Viridiplantae</taxon>
        <taxon>Chlorophyta</taxon>
        <taxon>core chlorophytes</taxon>
        <taxon>Chlorophyceae</taxon>
        <taxon>CS clade</taxon>
        <taxon>Chlamydomonadales</taxon>
        <taxon>Chlamydomonadaceae</taxon>
        <taxon>Chlamydomonas</taxon>
    </lineage>
</organism>
<evidence type="ECO:0000313" key="2">
    <source>
        <dbReference type="EMBL" id="KAG2429233.1"/>
    </source>
</evidence>
<evidence type="ECO:0000313" key="3">
    <source>
        <dbReference type="Proteomes" id="UP000650467"/>
    </source>
</evidence>